<keyword evidence="3" id="KW-1185">Reference proteome</keyword>
<dbReference type="PANTHER" id="PTHR34819:SF3">
    <property type="entry name" value="CELL SURFACE PROTEIN"/>
    <property type="match status" value="1"/>
</dbReference>
<dbReference type="Gene3D" id="2.60.40.10">
    <property type="entry name" value="Immunoglobulins"/>
    <property type="match status" value="2"/>
</dbReference>
<dbReference type="InterPro" id="IPR013783">
    <property type="entry name" value="Ig-like_fold"/>
</dbReference>
<organism evidence="2 3">
    <name type="scientific">Alienimonas chondri</name>
    <dbReference type="NCBI Taxonomy" id="2681879"/>
    <lineage>
        <taxon>Bacteria</taxon>
        <taxon>Pseudomonadati</taxon>
        <taxon>Planctomycetota</taxon>
        <taxon>Planctomycetia</taxon>
        <taxon>Planctomycetales</taxon>
        <taxon>Planctomycetaceae</taxon>
        <taxon>Alienimonas</taxon>
    </lineage>
</organism>
<feature type="domain" description="DUF11" evidence="1">
    <location>
        <begin position="46"/>
        <end position="119"/>
    </location>
</feature>
<protein>
    <submittedName>
        <fullName evidence="2">Large cysteine-rich periplasmic protein omcB</fullName>
    </submittedName>
</protein>
<sequence length="493" mass="51006">MPESDEPVPAPAAPAVSAPIVSTIGVDGGIGPQTAGLSVTWQHAGPIRVGRVCSSTLTVKNAGPATAYGVTVTGDVSANMGLAAADPTPEGGVDTPNPTWTFPALAAGEVKSIRLTYTPTAVGSDEAPEYANRLAAMVTSRLIARGAPLVTEPKLAVELEGVREALLGEPATQTILVSNPGTGSIDEALIEVLLPEGLDHSGGPKRLTMNIGALSAGETKPVRLGLMTSAGGVQTVSVRVRGEGGLEAETEADVQVKSPQIDLEIDGPGLRYVNRITAMKLTVTNPGDAATDNVRLGYRVPDGFEFLSTDTSGTHDPSGNTVRWFLGRIEAGASVTATVNLKAVTGGEQVHMAEVSASSRAKASARHVTRIEGTASLVLKIQDSDDPVEVGAETEYTVTVSNEGTAAAKTVGLACRVPDGTETGVIRGPAAHRTEGSLILFDSLPELAPGAKKVYTLRIKGTTPGSKRFQTRLVSESISEPLIHEEITKFYAE</sequence>
<feature type="domain" description="DUF11" evidence="1">
    <location>
        <begin position="276"/>
        <end position="359"/>
    </location>
</feature>
<dbReference type="PANTHER" id="PTHR34819">
    <property type="entry name" value="LARGE CYSTEINE-RICH PERIPLASMIC PROTEIN OMCB"/>
    <property type="match status" value="1"/>
</dbReference>
<gene>
    <name evidence="2" type="primary">omcB_2</name>
    <name evidence="2" type="ORF">LzC2_35080</name>
</gene>
<reference evidence="2 3" key="1">
    <citation type="journal article" date="2020" name="Syst. Appl. Microbiol.">
        <title>Alienimonas chondri sp. nov., a novel planctomycete isolated from the biofilm of the red alga Chondrus crispus.</title>
        <authorList>
            <person name="Vitorino I."/>
            <person name="Albuquerque L."/>
            <person name="Wiegand S."/>
            <person name="Kallscheuer N."/>
            <person name="da Costa M.S."/>
            <person name="Lobo-da-Cunha A."/>
            <person name="Jogler C."/>
            <person name="Lage O.M."/>
        </authorList>
    </citation>
    <scope>NUCLEOTIDE SEQUENCE [LARGE SCALE GENOMIC DNA]</scope>
    <source>
        <strain evidence="2 3">LzC2</strain>
    </source>
</reference>
<evidence type="ECO:0000259" key="1">
    <source>
        <dbReference type="Pfam" id="PF01345"/>
    </source>
</evidence>
<evidence type="ECO:0000313" key="2">
    <source>
        <dbReference type="EMBL" id="NNJ27406.1"/>
    </source>
</evidence>
<accession>A0ABX1VLB9</accession>
<proteinExistence type="predicted"/>
<evidence type="ECO:0000313" key="3">
    <source>
        <dbReference type="Proteomes" id="UP000609651"/>
    </source>
</evidence>
<dbReference type="InterPro" id="IPR001434">
    <property type="entry name" value="OmcB-like_DUF11"/>
</dbReference>
<dbReference type="Proteomes" id="UP000609651">
    <property type="component" value="Unassembled WGS sequence"/>
</dbReference>
<name>A0ABX1VLB9_9PLAN</name>
<dbReference type="EMBL" id="WTPX01000150">
    <property type="protein sequence ID" value="NNJ27406.1"/>
    <property type="molecule type" value="Genomic_DNA"/>
</dbReference>
<comment type="caution">
    <text evidence="2">The sequence shown here is derived from an EMBL/GenBank/DDBJ whole genome shotgun (WGS) entry which is preliminary data.</text>
</comment>
<dbReference type="Pfam" id="PF01345">
    <property type="entry name" value="DUF11"/>
    <property type="match status" value="2"/>
</dbReference>
<dbReference type="InterPro" id="IPR051172">
    <property type="entry name" value="Chlamydia_OmcB"/>
</dbReference>